<keyword evidence="2" id="KW-1185">Reference proteome</keyword>
<evidence type="ECO:0000313" key="1">
    <source>
        <dbReference type="EMBL" id="KAF8793044.1"/>
    </source>
</evidence>
<evidence type="ECO:0000313" key="2">
    <source>
        <dbReference type="Proteomes" id="UP000807504"/>
    </source>
</evidence>
<comment type="caution">
    <text evidence="1">The sequence shown here is derived from an EMBL/GenBank/DDBJ whole genome shotgun (WGS) entry which is preliminary data.</text>
</comment>
<proteinExistence type="predicted"/>
<organism evidence="1 2">
    <name type="scientific">Argiope bruennichi</name>
    <name type="common">Wasp spider</name>
    <name type="synonym">Aranea bruennichi</name>
    <dbReference type="NCBI Taxonomy" id="94029"/>
    <lineage>
        <taxon>Eukaryota</taxon>
        <taxon>Metazoa</taxon>
        <taxon>Ecdysozoa</taxon>
        <taxon>Arthropoda</taxon>
        <taxon>Chelicerata</taxon>
        <taxon>Arachnida</taxon>
        <taxon>Araneae</taxon>
        <taxon>Araneomorphae</taxon>
        <taxon>Entelegynae</taxon>
        <taxon>Araneoidea</taxon>
        <taxon>Araneidae</taxon>
        <taxon>Argiope</taxon>
    </lineage>
</organism>
<reference evidence="1" key="1">
    <citation type="journal article" date="2020" name="bioRxiv">
        <title>Chromosome-level reference genome of the European wasp spider Argiope bruennichi: a resource for studies on range expansion and evolutionary adaptation.</title>
        <authorList>
            <person name="Sheffer M.M."/>
            <person name="Hoppe A."/>
            <person name="Krehenwinkel H."/>
            <person name="Uhl G."/>
            <person name="Kuss A.W."/>
            <person name="Jensen L."/>
            <person name="Jensen C."/>
            <person name="Gillespie R.G."/>
            <person name="Hoff K.J."/>
            <person name="Prost S."/>
        </authorList>
    </citation>
    <scope>NUCLEOTIDE SEQUENCE</scope>
</reference>
<sequence>MLQEFRFITYHQKILLSWLHTCSDLTSTKLDAMKYSLLMTRQISSKLQGDKPQSSVNIQQNRSSISSYFSIWESSNLKRLPFRDQLLQL</sequence>
<reference evidence="1" key="2">
    <citation type="submission" date="2020-06" db="EMBL/GenBank/DDBJ databases">
        <authorList>
            <person name="Sheffer M."/>
        </authorList>
    </citation>
    <scope>NUCLEOTIDE SEQUENCE</scope>
</reference>
<gene>
    <name evidence="1" type="ORF">HNY73_004573</name>
</gene>
<dbReference type="EMBL" id="JABXBU010000003">
    <property type="protein sequence ID" value="KAF8793044.1"/>
    <property type="molecule type" value="Genomic_DNA"/>
</dbReference>
<dbReference type="Proteomes" id="UP000807504">
    <property type="component" value="Unassembled WGS sequence"/>
</dbReference>
<accession>A0A8T0FPD9</accession>
<protein>
    <submittedName>
        <fullName evidence="1">Uncharacterized protein</fullName>
    </submittedName>
</protein>
<dbReference type="AlphaFoldDB" id="A0A8T0FPD9"/>
<name>A0A8T0FPD9_ARGBR</name>